<protein>
    <recommendedName>
        <fullName evidence="1">COMM domain-containing protein</fullName>
    </recommendedName>
</protein>
<dbReference type="Pfam" id="PF07258">
    <property type="entry name" value="COMM_domain"/>
    <property type="match status" value="1"/>
</dbReference>
<dbReference type="STRING" id="46731.A0A3M6TF96"/>
<proteinExistence type="predicted"/>
<name>A0A3M6TF96_POCDA</name>
<accession>A0A3M6TF96</accession>
<dbReference type="PANTHER" id="PTHR16231:SF0">
    <property type="entry name" value="COMM DOMAIN-CONTAINING PROTEIN 8"/>
    <property type="match status" value="1"/>
</dbReference>
<keyword evidence="3" id="KW-1185">Reference proteome</keyword>
<feature type="domain" description="COMM" evidence="1">
    <location>
        <begin position="120"/>
        <end position="187"/>
    </location>
</feature>
<gene>
    <name evidence="2" type="ORF">pdam_00017281</name>
</gene>
<dbReference type="OMA" id="KLCHRVV"/>
<dbReference type="OrthoDB" id="17646at2759"/>
<dbReference type="PROSITE" id="PS51269">
    <property type="entry name" value="COMM"/>
    <property type="match status" value="1"/>
</dbReference>
<dbReference type="PANTHER" id="PTHR16231">
    <property type="entry name" value="COMM DOMAIN-CONTAINING PROTEIN 4-8 FAMILY MEMBER"/>
    <property type="match status" value="1"/>
</dbReference>
<dbReference type="Pfam" id="PF22838">
    <property type="entry name" value="COMMD8_HN"/>
    <property type="match status" value="1"/>
</dbReference>
<organism evidence="2 3">
    <name type="scientific">Pocillopora damicornis</name>
    <name type="common">Cauliflower coral</name>
    <name type="synonym">Millepora damicornis</name>
    <dbReference type="NCBI Taxonomy" id="46731"/>
    <lineage>
        <taxon>Eukaryota</taxon>
        <taxon>Metazoa</taxon>
        <taxon>Cnidaria</taxon>
        <taxon>Anthozoa</taxon>
        <taxon>Hexacorallia</taxon>
        <taxon>Scleractinia</taxon>
        <taxon>Astrocoeniina</taxon>
        <taxon>Pocilloporidae</taxon>
        <taxon>Pocillopora</taxon>
    </lineage>
</organism>
<dbReference type="InterPro" id="IPR055184">
    <property type="entry name" value="COMMD8_HN"/>
</dbReference>
<dbReference type="EMBL" id="RCHS01003692">
    <property type="protein sequence ID" value="RMX39999.1"/>
    <property type="molecule type" value="Genomic_DNA"/>
</dbReference>
<dbReference type="InterPro" id="IPR047155">
    <property type="entry name" value="COMMD4/6/7/8"/>
</dbReference>
<sequence>MADGGSHRVGLELLGKCSKEEAEKITHELLESICTGKSLRYQNYGKIWTTEEWKLLQQNGKETLKGFTSRGMDKEQISKELDRFSLTSEVKQAILDCVWPRQEEVRQMLVLNATSISNSYLKDFDWKVKMTMSSDKLASVKEPTVTLDFDVNESGKDRNVSVELSKEELDNLISSLDAANKVVMQLRK</sequence>
<evidence type="ECO:0000313" key="2">
    <source>
        <dbReference type="EMBL" id="RMX39999.1"/>
    </source>
</evidence>
<reference evidence="2 3" key="1">
    <citation type="journal article" date="2018" name="Sci. Rep.">
        <title>Comparative analysis of the Pocillopora damicornis genome highlights role of immune system in coral evolution.</title>
        <authorList>
            <person name="Cunning R."/>
            <person name="Bay R.A."/>
            <person name="Gillette P."/>
            <person name="Baker A.C."/>
            <person name="Traylor-Knowles N."/>
        </authorList>
    </citation>
    <scope>NUCLEOTIDE SEQUENCE [LARGE SCALE GENOMIC DNA]</scope>
    <source>
        <strain evidence="2">RSMAS</strain>
        <tissue evidence="2">Whole animal</tissue>
    </source>
</reference>
<dbReference type="InterPro" id="IPR017920">
    <property type="entry name" value="COMM"/>
</dbReference>
<evidence type="ECO:0000259" key="1">
    <source>
        <dbReference type="PROSITE" id="PS51269"/>
    </source>
</evidence>
<comment type="caution">
    <text evidence="2">The sequence shown here is derived from an EMBL/GenBank/DDBJ whole genome shotgun (WGS) entry which is preliminary data.</text>
</comment>
<dbReference type="AlphaFoldDB" id="A0A3M6TF96"/>
<evidence type="ECO:0000313" key="3">
    <source>
        <dbReference type="Proteomes" id="UP000275408"/>
    </source>
</evidence>
<dbReference type="Proteomes" id="UP000275408">
    <property type="component" value="Unassembled WGS sequence"/>
</dbReference>